<evidence type="ECO:0008006" key="3">
    <source>
        <dbReference type="Google" id="ProtNLM"/>
    </source>
</evidence>
<dbReference type="EMBL" id="BMNI01000007">
    <property type="protein sequence ID" value="GGO92055.1"/>
    <property type="molecule type" value="Genomic_DNA"/>
</dbReference>
<reference evidence="2" key="1">
    <citation type="journal article" date="2019" name="Int. J. Syst. Evol. Microbiol.">
        <title>The Global Catalogue of Microorganisms (GCM) 10K type strain sequencing project: providing services to taxonomists for standard genome sequencing and annotation.</title>
        <authorList>
            <consortium name="The Broad Institute Genomics Platform"/>
            <consortium name="The Broad Institute Genome Sequencing Center for Infectious Disease"/>
            <person name="Wu L."/>
            <person name="Ma J."/>
        </authorList>
    </citation>
    <scope>NUCLEOTIDE SEQUENCE [LARGE SCALE GENOMIC DNA]</scope>
    <source>
        <strain evidence="2">CGMCC 4.7371</strain>
    </source>
</reference>
<evidence type="ECO:0000313" key="1">
    <source>
        <dbReference type="EMBL" id="GGO92055.1"/>
    </source>
</evidence>
<organism evidence="1 2">
    <name type="scientific">Nocardioides phosphati</name>
    <dbReference type="NCBI Taxonomy" id="1867775"/>
    <lineage>
        <taxon>Bacteria</taxon>
        <taxon>Bacillati</taxon>
        <taxon>Actinomycetota</taxon>
        <taxon>Actinomycetes</taxon>
        <taxon>Propionibacteriales</taxon>
        <taxon>Nocardioidaceae</taxon>
        <taxon>Nocardioides</taxon>
    </lineage>
</organism>
<proteinExistence type="predicted"/>
<keyword evidence="2" id="KW-1185">Reference proteome</keyword>
<gene>
    <name evidence="1" type="ORF">GCM10011584_27590</name>
</gene>
<protein>
    <recommendedName>
        <fullName evidence="3">ATP-binding protein</fullName>
    </recommendedName>
</protein>
<comment type="caution">
    <text evidence="1">The sequence shown here is derived from an EMBL/GenBank/DDBJ whole genome shotgun (WGS) entry which is preliminary data.</text>
</comment>
<evidence type="ECO:0000313" key="2">
    <source>
        <dbReference type="Proteomes" id="UP000655410"/>
    </source>
</evidence>
<name>A0ABQ2NEV7_9ACTN</name>
<accession>A0ABQ2NEV7</accession>
<dbReference type="Proteomes" id="UP000655410">
    <property type="component" value="Unassembled WGS sequence"/>
</dbReference>
<sequence>MSARGPRHLASSPFAPKVEVPIVQYALEDRISHDTYGLGRVIGVEPHAVLVDFGSQKVRVTSPYARMELL</sequence>